<evidence type="ECO:0000313" key="4">
    <source>
        <dbReference type="Proteomes" id="UP000317998"/>
    </source>
</evidence>
<reference evidence="3 4" key="1">
    <citation type="submission" date="2019-06" db="EMBL/GenBank/DDBJ databases">
        <title>Sequencing the genomes of 1000 actinobacteria strains.</title>
        <authorList>
            <person name="Klenk H.-P."/>
        </authorList>
    </citation>
    <scope>NUCLEOTIDE SEQUENCE [LARGE SCALE GENOMIC DNA]</scope>
    <source>
        <strain evidence="3 4">DSM 26477</strain>
    </source>
</reference>
<dbReference type="PANTHER" id="PTHR35333">
    <property type="entry name" value="BETA-LACTAMASE"/>
    <property type="match status" value="1"/>
</dbReference>
<dbReference type="AlphaFoldDB" id="A0A542XX09"/>
<accession>A0A542XX09</accession>
<feature type="region of interest" description="Disordered" evidence="1">
    <location>
        <begin position="1"/>
        <end position="24"/>
    </location>
</feature>
<comment type="caution">
    <text evidence="3">The sequence shown here is derived from an EMBL/GenBank/DDBJ whole genome shotgun (WGS) entry which is preliminary data.</text>
</comment>
<dbReference type="Gene3D" id="3.40.710.10">
    <property type="entry name" value="DD-peptidase/beta-lactamase superfamily"/>
    <property type="match status" value="1"/>
</dbReference>
<dbReference type="InterPro" id="IPR012338">
    <property type="entry name" value="Beta-lactam/transpept-like"/>
</dbReference>
<evidence type="ECO:0000259" key="2">
    <source>
        <dbReference type="Pfam" id="PF13354"/>
    </source>
</evidence>
<sequence>MTAHTRDHSRRRRTTDPRPARHRGADEIENFSASFTALGELAYAGARVSASVLDLTTGLPLLSIDDRIALPAASIGKVLLLVEASARMTTREASGYGILDKTADDLVGDSGLWRRMQVPTLPIGDLGLLIGSVSDNVATNVLLRQIGLDAVRARAESLGLKRTALLDVVRDKRGPDDAPQFSVGATAELAWLFYALSRGQVVDSVTSRRVLDWLSMNHDLSMVASAFGLDPLAHRASSHGLQLINKTGSDNGVRADVGLLQGRSAGVAYAVIVEFVDSSLQQRLRVLEAMRAVGHDLLEYVY</sequence>
<evidence type="ECO:0000313" key="3">
    <source>
        <dbReference type="EMBL" id="TQL40369.1"/>
    </source>
</evidence>
<gene>
    <name evidence="3" type="ORF">FB562_2703</name>
</gene>
<dbReference type="EMBL" id="VFOM01000006">
    <property type="protein sequence ID" value="TQL40369.1"/>
    <property type="molecule type" value="Genomic_DNA"/>
</dbReference>
<keyword evidence="4" id="KW-1185">Reference proteome</keyword>
<proteinExistence type="predicted"/>
<dbReference type="GO" id="GO:0030655">
    <property type="term" value="P:beta-lactam antibiotic catabolic process"/>
    <property type="evidence" value="ECO:0007669"/>
    <property type="project" value="InterPro"/>
</dbReference>
<organism evidence="3 4">
    <name type="scientific">Homoserinimonas aerilata</name>
    <dbReference type="NCBI Taxonomy" id="1162970"/>
    <lineage>
        <taxon>Bacteria</taxon>
        <taxon>Bacillati</taxon>
        <taxon>Actinomycetota</taxon>
        <taxon>Actinomycetes</taxon>
        <taxon>Micrococcales</taxon>
        <taxon>Microbacteriaceae</taxon>
        <taxon>Homoserinimonas</taxon>
    </lineage>
</organism>
<dbReference type="Pfam" id="PF13354">
    <property type="entry name" value="Beta-lactamase2"/>
    <property type="match status" value="1"/>
</dbReference>
<evidence type="ECO:0000256" key="1">
    <source>
        <dbReference type="SAM" id="MobiDB-lite"/>
    </source>
</evidence>
<dbReference type="InterPro" id="IPR045155">
    <property type="entry name" value="Beta-lactam_cat"/>
</dbReference>
<dbReference type="GO" id="GO:0046677">
    <property type="term" value="P:response to antibiotic"/>
    <property type="evidence" value="ECO:0007669"/>
    <property type="project" value="InterPro"/>
</dbReference>
<dbReference type="OrthoDB" id="3673924at2"/>
<dbReference type="Proteomes" id="UP000317998">
    <property type="component" value="Unassembled WGS sequence"/>
</dbReference>
<dbReference type="RefSeq" id="WP_141881799.1">
    <property type="nucleotide sequence ID" value="NZ_VFOM01000006.1"/>
</dbReference>
<name>A0A542XX09_9MICO</name>
<feature type="compositionally biased region" description="Basic and acidic residues" evidence="1">
    <location>
        <begin position="14"/>
        <end position="24"/>
    </location>
</feature>
<dbReference type="SUPFAM" id="SSF56601">
    <property type="entry name" value="beta-lactamase/transpeptidase-like"/>
    <property type="match status" value="1"/>
</dbReference>
<dbReference type="GO" id="GO:0008800">
    <property type="term" value="F:beta-lactamase activity"/>
    <property type="evidence" value="ECO:0007669"/>
    <property type="project" value="InterPro"/>
</dbReference>
<feature type="domain" description="Beta-lactamase class A catalytic" evidence="2">
    <location>
        <begin position="51"/>
        <end position="273"/>
    </location>
</feature>
<protein>
    <submittedName>
        <fullName evidence="3">Beta-lactamase class A</fullName>
    </submittedName>
</protein>
<dbReference type="InterPro" id="IPR000871">
    <property type="entry name" value="Beta-lactam_class-A"/>
</dbReference>
<dbReference type="PANTHER" id="PTHR35333:SF3">
    <property type="entry name" value="BETA-LACTAMASE-TYPE TRANSPEPTIDASE FOLD CONTAINING PROTEIN"/>
    <property type="match status" value="1"/>
</dbReference>